<dbReference type="HAMAP" id="MF_01658">
    <property type="entry name" value="COQ7"/>
    <property type="match status" value="1"/>
</dbReference>
<dbReference type="InterPro" id="IPR012347">
    <property type="entry name" value="Ferritin-like"/>
</dbReference>
<comment type="pathway">
    <text evidence="1">Cofactor biosynthesis; ubiquinone biosynthesis.</text>
</comment>
<evidence type="ECO:0000256" key="7">
    <source>
        <dbReference type="ARBA" id="ARBA00023136"/>
    </source>
</evidence>
<dbReference type="EMBL" id="UIDG01000598">
    <property type="protein sequence ID" value="SUS08342.1"/>
    <property type="molecule type" value="Genomic_DNA"/>
</dbReference>
<evidence type="ECO:0000313" key="8">
    <source>
        <dbReference type="EMBL" id="SUS08342.1"/>
    </source>
</evidence>
<reference evidence="8" key="1">
    <citation type="submission" date="2018-07" db="EMBL/GenBank/DDBJ databases">
        <authorList>
            <person name="Quirk P.G."/>
            <person name="Krulwich T.A."/>
        </authorList>
    </citation>
    <scope>NUCLEOTIDE SEQUENCE</scope>
</reference>
<dbReference type="GO" id="GO:0008682">
    <property type="term" value="F:3-demethoxyubiquinol 3-hydroxylase activity"/>
    <property type="evidence" value="ECO:0007669"/>
    <property type="project" value="TreeGrafter"/>
</dbReference>
<proteinExistence type="inferred from homology"/>
<sequence length="185" mass="20441">MTEQERRDTGMPSDLSEAELAQRFLRVNHAGEYGAVRIYAGQLAVLGRTPVASVIRAMAAKEDEHLRAFDRLLVERRVRPTVLHPLWHVAGFALGAATALMGARAAMACTAAVEEVIDDHYRGQVAKLTDAEADLRATFESFRQDEVEHRDTAIEYGARKAPAHGPLTRLIKGGSRLAIWLSERI</sequence>
<evidence type="ECO:0000256" key="6">
    <source>
        <dbReference type="ARBA" id="ARBA00023033"/>
    </source>
</evidence>
<dbReference type="PANTHER" id="PTHR11237:SF4">
    <property type="entry name" value="5-DEMETHOXYUBIQUINONE HYDROXYLASE, MITOCHONDRIAL"/>
    <property type="match status" value="1"/>
</dbReference>
<accession>A0A380TIN8</accession>
<keyword evidence="3" id="KW-0479">Metal-binding</keyword>
<keyword evidence="5" id="KW-0408">Iron</keyword>
<dbReference type="SUPFAM" id="SSF47240">
    <property type="entry name" value="Ferritin-like"/>
    <property type="match status" value="1"/>
</dbReference>
<dbReference type="InterPro" id="IPR009078">
    <property type="entry name" value="Ferritin-like_SF"/>
</dbReference>
<dbReference type="AlphaFoldDB" id="A0A380TIN8"/>
<dbReference type="Gene3D" id="1.20.1260.10">
    <property type="match status" value="1"/>
</dbReference>
<evidence type="ECO:0000256" key="3">
    <source>
        <dbReference type="ARBA" id="ARBA00022723"/>
    </source>
</evidence>
<dbReference type="GO" id="GO:0006744">
    <property type="term" value="P:ubiquinone biosynthetic process"/>
    <property type="evidence" value="ECO:0007669"/>
    <property type="project" value="UniProtKB-KW"/>
</dbReference>
<organism evidence="8">
    <name type="scientific">metagenome</name>
    <dbReference type="NCBI Taxonomy" id="256318"/>
    <lineage>
        <taxon>unclassified sequences</taxon>
        <taxon>metagenomes</taxon>
    </lineage>
</organism>
<dbReference type="GO" id="GO:0005743">
    <property type="term" value="C:mitochondrial inner membrane"/>
    <property type="evidence" value="ECO:0007669"/>
    <property type="project" value="TreeGrafter"/>
</dbReference>
<keyword evidence="4 8" id="KW-0560">Oxidoreductase</keyword>
<evidence type="ECO:0000256" key="5">
    <source>
        <dbReference type="ARBA" id="ARBA00023004"/>
    </source>
</evidence>
<dbReference type="InterPro" id="IPR011566">
    <property type="entry name" value="Ubq_synth_Coq7"/>
</dbReference>
<dbReference type="GO" id="GO:0046872">
    <property type="term" value="F:metal ion binding"/>
    <property type="evidence" value="ECO:0007669"/>
    <property type="project" value="UniProtKB-KW"/>
</dbReference>
<name>A0A380TIN8_9ZZZZ</name>
<gene>
    <name evidence="8" type="primary">coq</name>
    <name evidence="8" type="ORF">DF3PB_6370003</name>
</gene>
<keyword evidence="6" id="KW-0503">Monooxygenase</keyword>
<keyword evidence="2" id="KW-0831">Ubiquinone biosynthesis</keyword>
<evidence type="ECO:0000256" key="4">
    <source>
        <dbReference type="ARBA" id="ARBA00023002"/>
    </source>
</evidence>
<keyword evidence="7" id="KW-0472">Membrane</keyword>
<evidence type="ECO:0000256" key="1">
    <source>
        <dbReference type="ARBA" id="ARBA00004749"/>
    </source>
</evidence>
<dbReference type="Pfam" id="PF03232">
    <property type="entry name" value="COQ7"/>
    <property type="match status" value="1"/>
</dbReference>
<dbReference type="CDD" id="cd01042">
    <property type="entry name" value="DMQH"/>
    <property type="match status" value="1"/>
</dbReference>
<protein>
    <submittedName>
        <fullName evidence="8">2-nonaprenyl-3-methyl-6-methoxy-1,4-benzoquinol hydroxylase</fullName>
        <ecNumber evidence="8">1.14.13.-</ecNumber>
    </submittedName>
</protein>
<dbReference type="PANTHER" id="PTHR11237">
    <property type="entry name" value="COENZYME Q10 BIOSYNTHESIS PROTEIN 7"/>
    <property type="match status" value="1"/>
</dbReference>
<evidence type="ECO:0000256" key="2">
    <source>
        <dbReference type="ARBA" id="ARBA00022688"/>
    </source>
</evidence>
<dbReference type="EC" id="1.14.13.-" evidence="8"/>